<dbReference type="AlphaFoldDB" id="A0A232LNA0"/>
<organism evidence="1 2">
    <name type="scientific">Elaphomyces granulatus</name>
    <dbReference type="NCBI Taxonomy" id="519963"/>
    <lineage>
        <taxon>Eukaryota</taxon>
        <taxon>Fungi</taxon>
        <taxon>Dikarya</taxon>
        <taxon>Ascomycota</taxon>
        <taxon>Pezizomycotina</taxon>
        <taxon>Eurotiomycetes</taxon>
        <taxon>Eurotiomycetidae</taxon>
        <taxon>Eurotiales</taxon>
        <taxon>Elaphomycetaceae</taxon>
        <taxon>Elaphomyces</taxon>
    </lineage>
</organism>
<dbReference type="Proteomes" id="UP000243515">
    <property type="component" value="Unassembled WGS sequence"/>
</dbReference>
<evidence type="ECO:0000313" key="1">
    <source>
        <dbReference type="EMBL" id="OXV05574.1"/>
    </source>
</evidence>
<sequence>MEGRSFFSSRFIGMTITFTEPTYSVWTLVTKIEEDNYQSPAANLGTSMAWALFACHNPHNHGEEALVRIHMQIPKLGTEFEPPHQRARQAKPELESIAEGELTRLTNIGAQHAPIIIGKQQGVQSDNEMVPGGYILYLAMTKLRGRRLSDGIIGDSLFWRLPLATRDLIRETFKIAYQDLLDADVAPVCGMRNLLWEGPSEPGDGSEVNIYFANFVDADHIGSSRAREWHNVFFIAWGLAMPPKPRSGVTSWYQDGFDDTFMGEWGL</sequence>
<gene>
    <name evidence="1" type="ORF">Egran_06658</name>
</gene>
<proteinExistence type="predicted"/>
<dbReference type="OrthoDB" id="5401170at2759"/>
<dbReference type="EMBL" id="NPHW01006752">
    <property type="protein sequence ID" value="OXV05574.1"/>
    <property type="molecule type" value="Genomic_DNA"/>
</dbReference>
<evidence type="ECO:0000313" key="2">
    <source>
        <dbReference type="Proteomes" id="UP000243515"/>
    </source>
</evidence>
<name>A0A232LNA0_9EURO</name>
<comment type="caution">
    <text evidence="1">The sequence shown here is derived from an EMBL/GenBank/DDBJ whole genome shotgun (WGS) entry which is preliminary data.</text>
</comment>
<reference evidence="1 2" key="1">
    <citation type="journal article" date="2015" name="Environ. Microbiol.">
        <title>Metagenome sequence of Elaphomyces granulatus from sporocarp tissue reveals Ascomycota ectomycorrhizal fingerprints of genome expansion and a Proteobacteria-rich microbiome.</title>
        <authorList>
            <person name="Quandt C.A."/>
            <person name="Kohler A."/>
            <person name="Hesse C.N."/>
            <person name="Sharpton T.J."/>
            <person name="Martin F."/>
            <person name="Spatafora J.W."/>
        </authorList>
    </citation>
    <scope>NUCLEOTIDE SEQUENCE [LARGE SCALE GENOMIC DNA]</scope>
    <source>
        <strain evidence="1 2">OSC145934</strain>
    </source>
</reference>
<accession>A0A232LNA0</accession>
<keyword evidence="2" id="KW-1185">Reference proteome</keyword>
<protein>
    <submittedName>
        <fullName evidence="1">Uncharacterized protein</fullName>
    </submittedName>
</protein>